<dbReference type="EMBL" id="ML994637">
    <property type="protein sequence ID" value="KAF2184534.1"/>
    <property type="molecule type" value="Genomic_DNA"/>
</dbReference>
<organism evidence="1 2">
    <name type="scientific">Zopfia rhizophila CBS 207.26</name>
    <dbReference type="NCBI Taxonomy" id="1314779"/>
    <lineage>
        <taxon>Eukaryota</taxon>
        <taxon>Fungi</taxon>
        <taxon>Dikarya</taxon>
        <taxon>Ascomycota</taxon>
        <taxon>Pezizomycotina</taxon>
        <taxon>Dothideomycetes</taxon>
        <taxon>Dothideomycetes incertae sedis</taxon>
        <taxon>Zopfiaceae</taxon>
        <taxon>Zopfia</taxon>
    </lineage>
</organism>
<name>A0A6A6DY90_9PEZI</name>
<protein>
    <submittedName>
        <fullName evidence="1">Uncharacterized protein</fullName>
    </submittedName>
</protein>
<sequence length="211" mass="23892">MSVDTFKDAQKEYNIGEESCRVSLEGRLRQDTFKALQVLNAETGREQDVPKIVQGNAGGKQSQDNDVQELVNNFRQYDRRDQLNVAAVHSGIRTSADIFEVTQREHDNNRRARGSGVRRARRQRGRSAFVGVFKVWSSGLEEEIVDGAEANIDQRESNENVAKVLNRINERSRQYMMRSLGIMASADIFEAAQKEYEETRGGGILRGIELL</sequence>
<reference evidence="1" key="1">
    <citation type="journal article" date="2020" name="Stud. Mycol.">
        <title>101 Dothideomycetes genomes: a test case for predicting lifestyles and emergence of pathogens.</title>
        <authorList>
            <person name="Haridas S."/>
            <person name="Albert R."/>
            <person name="Binder M."/>
            <person name="Bloem J."/>
            <person name="Labutti K."/>
            <person name="Salamov A."/>
            <person name="Andreopoulos B."/>
            <person name="Baker S."/>
            <person name="Barry K."/>
            <person name="Bills G."/>
            <person name="Bluhm B."/>
            <person name="Cannon C."/>
            <person name="Castanera R."/>
            <person name="Culley D."/>
            <person name="Daum C."/>
            <person name="Ezra D."/>
            <person name="Gonzalez J."/>
            <person name="Henrissat B."/>
            <person name="Kuo A."/>
            <person name="Liang C."/>
            <person name="Lipzen A."/>
            <person name="Lutzoni F."/>
            <person name="Magnuson J."/>
            <person name="Mondo S."/>
            <person name="Nolan M."/>
            <person name="Ohm R."/>
            <person name="Pangilinan J."/>
            <person name="Park H.-J."/>
            <person name="Ramirez L."/>
            <person name="Alfaro M."/>
            <person name="Sun H."/>
            <person name="Tritt A."/>
            <person name="Yoshinaga Y."/>
            <person name="Zwiers L.-H."/>
            <person name="Turgeon B."/>
            <person name="Goodwin S."/>
            <person name="Spatafora J."/>
            <person name="Crous P."/>
            <person name="Grigoriev I."/>
        </authorList>
    </citation>
    <scope>NUCLEOTIDE SEQUENCE</scope>
    <source>
        <strain evidence="1">CBS 207.26</strain>
    </source>
</reference>
<keyword evidence="2" id="KW-1185">Reference proteome</keyword>
<gene>
    <name evidence="1" type="ORF">K469DRAFT_176021</name>
</gene>
<proteinExistence type="predicted"/>
<evidence type="ECO:0000313" key="1">
    <source>
        <dbReference type="EMBL" id="KAF2184534.1"/>
    </source>
</evidence>
<dbReference type="Proteomes" id="UP000800200">
    <property type="component" value="Unassembled WGS sequence"/>
</dbReference>
<evidence type="ECO:0000313" key="2">
    <source>
        <dbReference type="Proteomes" id="UP000800200"/>
    </source>
</evidence>
<dbReference type="OrthoDB" id="10517412at2759"/>
<accession>A0A6A6DY90</accession>
<dbReference type="AlphaFoldDB" id="A0A6A6DY90"/>